<keyword evidence="5 9" id="KW-0378">Hydrolase</keyword>
<evidence type="ECO:0000259" key="7">
    <source>
        <dbReference type="Pfam" id="PF00933"/>
    </source>
</evidence>
<dbReference type="Pfam" id="PF01915">
    <property type="entry name" value="Glyco_hydro_3_C"/>
    <property type="match status" value="1"/>
</dbReference>
<evidence type="ECO:0000256" key="3">
    <source>
        <dbReference type="ARBA" id="ARBA00012744"/>
    </source>
</evidence>
<reference evidence="9 10" key="1">
    <citation type="submission" date="2020-05" db="EMBL/GenBank/DDBJ databases">
        <title>The draft genome sequence of Maribacter arenosus CAU 1321.</title>
        <authorList>
            <person name="Mu L."/>
        </authorList>
    </citation>
    <scope>NUCLEOTIDE SEQUENCE [LARGE SCALE GENOMIC DNA]</scope>
    <source>
        <strain evidence="9 10">CAU 1321</strain>
    </source>
</reference>
<dbReference type="Gene3D" id="3.20.20.300">
    <property type="entry name" value="Glycoside hydrolase, family 3, N-terminal domain"/>
    <property type="match status" value="1"/>
</dbReference>
<evidence type="ECO:0000256" key="6">
    <source>
        <dbReference type="ARBA" id="ARBA00023295"/>
    </source>
</evidence>
<accession>A0ABR7VAL2</accession>
<organism evidence="9 10">
    <name type="scientific">Maribacter arenosus</name>
    <dbReference type="NCBI Taxonomy" id="1854708"/>
    <lineage>
        <taxon>Bacteria</taxon>
        <taxon>Pseudomonadati</taxon>
        <taxon>Bacteroidota</taxon>
        <taxon>Flavobacteriia</taxon>
        <taxon>Flavobacteriales</taxon>
        <taxon>Flavobacteriaceae</taxon>
        <taxon>Maribacter</taxon>
    </lineage>
</organism>
<evidence type="ECO:0000313" key="9">
    <source>
        <dbReference type="EMBL" id="MBD0850368.1"/>
    </source>
</evidence>
<comment type="similarity">
    <text evidence="2">Belongs to the glycosyl hydrolase 3 family.</text>
</comment>
<dbReference type="Gene3D" id="3.40.50.1700">
    <property type="entry name" value="Glycoside hydrolase family 3 C-terminal domain"/>
    <property type="match status" value="1"/>
</dbReference>
<dbReference type="Pfam" id="PF00933">
    <property type="entry name" value="Glyco_hydro_3"/>
    <property type="match status" value="1"/>
</dbReference>
<evidence type="ECO:0000256" key="2">
    <source>
        <dbReference type="ARBA" id="ARBA00005336"/>
    </source>
</evidence>
<dbReference type="InterPro" id="IPR002772">
    <property type="entry name" value="Glyco_hydro_3_C"/>
</dbReference>
<dbReference type="RefSeq" id="WP_188313498.1">
    <property type="nucleotide sequence ID" value="NZ_JABTCG010000002.1"/>
</dbReference>
<dbReference type="InterPro" id="IPR001764">
    <property type="entry name" value="Glyco_hydro_3_N"/>
</dbReference>
<dbReference type="PRINTS" id="PR00133">
    <property type="entry name" value="GLHYDRLASE3"/>
</dbReference>
<evidence type="ECO:0000256" key="4">
    <source>
        <dbReference type="ARBA" id="ARBA00022729"/>
    </source>
</evidence>
<dbReference type="EMBL" id="JABTCG010000002">
    <property type="protein sequence ID" value="MBD0850368.1"/>
    <property type="molecule type" value="Genomic_DNA"/>
</dbReference>
<dbReference type="Proteomes" id="UP000598350">
    <property type="component" value="Unassembled WGS sequence"/>
</dbReference>
<feature type="domain" description="Glycoside hydrolase family 3 N-terminal" evidence="7">
    <location>
        <begin position="157"/>
        <end position="447"/>
    </location>
</feature>
<feature type="domain" description="Glycoside hydrolase family 3 C-terminal" evidence="8">
    <location>
        <begin position="524"/>
        <end position="656"/>
    </location>
</feature>
<keyword evidence="4" id="KW-0732">Signal</keyword>
<gene>
    <name evidence="9" type="ORF">HPE63_06775</name>
</gene>
<keyword evidence="10" id="KW-1185">Reference proteome</keyword>
<dbReference type="InterPro" id="IPR036962">
    <property type="entry name" value="Glyco_hydro_3_N_sf"/>
</dbReference>
<dbReference type="InterPro" id="IPR036881">
    <property type="entry name" value="Glyco_hydro_3_C_sf"/>
</dbReference>
<protein>
    <recommendedName>
        <fullName evidence="3">beta-glucosidase</fullName>
        <ecNumber evidence="3">3.2.1.21</ecNumber>
    </recommendedName>
</protein>
<keyword evidence="6" id="KW-0326">Glycosidase</keyword>
<dbReference type="SUPFAM" id="SSF52279">
    <property type="entry name" value="Beta-D-glucan exohydrolase, C-terminal domain"/>
    <property type="match status" value="1"/>
</dbReference>
<evidence type="ECO:0000313" key="10">
    <source>
        <dbReference type="Proteomes" id="UP000598350"/>
    </source>
</evidence>
<comment type="catalytic activity">
    <reaction evidence="1">
        <text>Hydrolysis of terminal, non-reducing beta-D-glucosyl residues with release of beta-D-glucose.</text>
        <dbReference type="EC" id="3.2.1.21"/>
    </reaction>
</comment>
<dbReference type="SUPFAM" id="SSF51445">
    <property type="entry name" value="(Trans)glycosidases"/>
    <property type="match status" value="1"/>
</dbReference>
<evidence type="ECO:0000259" key="8">
    <source>
        <dbReference type="Pfam" id="PF01915"/>
    </source>
</evidence>
<comment type="caution">
    <text evidence="9">The sequence shown here is derived from an EMBL/GenBank/DDBJ whole genome shotgun (WGS) entry which is preliminary data.</text>
</comment>
<sequence length="656" mass="72510">MNKVLKKILKWSAGILGVLLLLVLLAYGIFYVKATIASNKNLALLGPEAKELTKNGVAFRDLNKNGKMDVYEHPNAPIEDRVEDLVGQMTLEEKAGSMFITMIGTTDDGEPLEKPFLSSDIINIMMAFALPSNSEMIVKQKMNSFNTLASLDADLMAKYNNRIQKMAERMRLGIPITIATDPRHGTENNPGAALFTPAFSQWPSSLGLAATRDTVLVREFGDIARQEYLATGFRLALHPMADLATEPRWGRINGTFGEDAQLSADMTKAYVLGFQGDSLSTTSVACMTKHFSGGGPQKDGEDAHFRYGKDQVYPGNNFDYHLIPFIDGAFEANTAQIMPYYGIPVDQTSENTAFAFNKDIITTLLRDSLNFEGVVCTDWNIITESFLGEPRGWGVDGLNVKEKVKKVLDAGCDQFGGENVPEVVVELVEEGAIPEARLDVSVKRIMRDKFRLGLFDNPYVDVTAASQIAGKGEFKKKGFEAQQKSAILLKNDNILPLKKGVKIYAEGMLNPNILNSYGTVVNDINDADVVIKRIASPYEPRNSSFMESFFHQGRLYFDDTEKKEILDVVNKKPSVVVINLERPIILTEINDASDALMADFGTTDEALAPLLFGKVAPNGKLPFELPSSWKAVEDQFEDVPYDSKDPLYPFGFGLTY</sequence>
<name>A0ABR7VAL2_9FLAO</name>
<dbReference type="EC" id="3.2.1.21" evidence="3"/>
<evidence type="ECO:0000256" key="1">
    <source>
        <dbReference type="ARBA" id="ARBA00000448"/>
    </source>
</evidence>
<proteinExistence type="inferred from homology"/>
<dbReference type="PANTHER" id="PTHR30620:SF16">
    <property type="entry name" value="LYSOSOMAL BETA GLUCOSIDASE"/>
    <property type="match status" value="1"/>
</dbReference>
<evidence type="ECO:0000256" key="5">
    <source>
        <dbReference type="ARBA" id="ARBA00022801"/>
    </source>
</evidence>
<dbReference type="InterPro" id="IPR017853">
    <property type="entry name" value="GH"/>
</dbReference>
<dbReference type="InterPro" id="IPR051915">
    <property type="entry name" value="Cellulose_Degrad_GH3"/>
</dbReference>
<dbReference type="GO" id="GO:0016787">
    <property type="term" value="F:hydrolase activity"/>
    <property type="evidence" value="ECO:0007669"/>
    <property type="project" value="UniProtKB-KW"/>
</dbReference>
<dbReference type="PANTHER" id="PTHR30620">
    <property type="entry name" value="PERIPLASMIC BETA-GLUCOSIDASE-RELATED"/>
    <property type="match status" value="1"/>
</dbReference>